<evidence type="ECO:0000259" key="4">
    <source>
        <dbReference type="Pfam" id="PF07729"/>
    </source>
</evidence>
<keyword evidence="2" id="KW-0238">DNA-binding</keyword>
<organism evidence="5 6">
    <name type="scientific">Variovorax guangxiensis</name>
    <dbReference type="NCBI Taxonomy" id="1775474"/>
    <lineage>
        <taxon>Bacteria</taxon>
        <taxon>Pseudomonadati</taxon>
        <taxon>Pseudomonadota</taxon>
        <taxon>Betaproteobacteria</taxon>
        <taxon>Burkholderiales</taxon>
        <taxon>Comamonadaceae</taxon>
        <taxon>Variovorax</taxon>
    </lineage>
</organism>
<gene>
    <name evidence="5" type="ORF">EAH82_10145</name>
</gene>
<feature type="domain" description="GntR C-terminal" evidence="4">
    <location>
        <begin position="3"/>
        <end position="125"/>
    </location>
</feature>
<dbReference type="EMBL" id="RCZI01000002">
    <property type="protein sequence ID" value="TPG29113.1"/>
    <property type="molecule type" value="Genomic_DNA"/>
</dbReference>
<dbReference type="Gene3D" id="1.20.120.530">
    <property type="entry name" value="GntR ligand-binding domain-like"/>
    <property type="match status" value="1"/>
</dbReference>
<keyword evidence="3" id="KW-0804">Transcription</keyword>
<dbReference type="InterPro" id="IPR011711">
    <property type="entry name" value="GntR_C"/>
</dbReference>
<evidence type="ECO:0000256" key="1">
    <source>
        <dbReference type="ARBA" id="ARBA00023015"/>
    </source>
</evidence>
<name>A0A502DUV5_9BURK</name>
<dbReference type="AlphaFoldDB" id="A0A502DUV5"/>
<comment type="caution">
    <text evidence="5">The sequence shown here is derived from an EMBL/GenBank/DDBJ whole genome shotgun (WGS) entry which is preliminary data.</text>
</comment>
<dbReference type="GO" id="GO:0003677">
    <property type="term" value="F:DNA binding"/>
    <property type="evidence" value="ECO:0007669"/>
    <property type="project" value="UniProtKB-KW"/>
</dbReference>
<dbReference type="Pfam" id="PF07729">
    <property type="entry name" value="FCD"/>
    <property type="match status" value="1"/>
</dbReference>
<reference evidence="5 6" key="1">
    <citation type="journal article" date="2019" name="Environ. Microbiol.">
        <title>Species interactions and distinct microbial communities in high Arctic permafrost affected cryosols are associated with the CH4 and CO2 gas fluxes.</title>
        <authorList>
            <person name="Altshuler I."/>
            <person name="Hamel J."/>
            <person name="Turney S."/>
            <person name="Magnuson E."/>
            <person name="Levesque R."/>
            <person name="Greer C."/>
            <person name="Whyte L.G."/>
        </authorList>
    </citation>
    <scope>NUCLEOTIDE SEQUENCE [LARGE SCALE GENOMIC DNA]</scope>
    <source>
        <strain evidence="5 6">S06.C</strain>
    </source>
</reference>
<sequence length="143" mass="16135">MSDVYEVRRIMEKEGPYLPRAATRAPFRTEMTARFEALAEAAANRDPNRERAAEAHFHGLVDERCGNHLLLDVWQQMTQKIQLGFAVCRLTHTPQPDYAENHQLFLKLAIGDDLNAMLEELDAHLLRGLSTIRAALRGVAGRG</sequence>
<dbReference type="RefSeq" id="WP_140841324.1">
    <property type="nucleotide sequence ID" value="NZ_RCZI01000002.1"/>
</dbReference>
<evidence type="ECO:0000313" key="5">
    <source>
        <dbReference type="EMBL" id="TPG29113.1"/>
    </source>
</evidence>
<accession>A0A502DUV5</accession>
<dbReference type="Proteomes" id="UP000319212">
    <property type="component" value="Unassembled WGS sequence"/>
</dbReference>
<keyword evidence="1" id="KW-0805">Transcription regulation</keyword>
<proteinExistence type="predicted"/>
<dbReference type="InterPro" id="IPR008920">
    <property type="entry name" value="TF_FadR/GntR_C"/>
</dbReference>
<dbReference type="OrthoDB" id="8903404at2"/>
<evidence type="ECO:0000256" key="2">
    <source>
        <dbReference type="ARBA" id="ARBA00023125"/>
    </source>
</evidence>
<evidence type="ECO:0000313" key="6">
    <source>
        <dbReference type="Proteomes" id="UP000319212"/>
    </source>
</evidence>
<dbReference type="SUPFAM" id="SSF48008">
    <property type="entry name" value="GntR ligand-binding domain-like"/>
    <property type="match status" value="1"/>
</dbReference>
<evidence type="ECO:0000256" key="3">
    <source>
        <dbReference type="ARBA" id="ARBA00023163"/>
    </source>
</evidence>
<protein>
    <submittedName>
        <fullName evidence="5">FCD domain-containing protein</fullName>
    </submittedName>
</protein>